<feature type="region of interest" description="Disordered" evidence="1">
    <location>
        <begin position="42"/>
        <end position="94"/>
    </location>
</feature>
<keyword evidence="2" id="KW-1133">Transmembrane helix</keyword>
<dbReference type="EMBL" id="CACVBM020001607">
    <property type="protein sequence ID" value="CAA7055346.1"/>
    <property type="molecule type" value="Genomic_DNA"/>
</dbReference>
<keyword evidence="4" id="KW-1185">Reference proteome</keyword>
<dbReference type="InterPro" id="IPR039926">
    <property type="entry name" value="Egg_app_1"/>
</dbReference>
<comment type="caution">
    <text evidence="3">The sequence shown here is derived from an EMBL/GenBank/DDBJ whole genome shotgun (WGS) entry which is preliminary data.</text>
</comment>
<gene>
    <name evidence="3" type="ORF">MERR_LOCUS42582</name>
</gene>
<feature type="transmembrane region" description="Helical" evidence="2">
    <location>
        <begin position="20"/>
        <end position="39"/>
    </location>
</feature>
<dbReference type="PANTHER" id="PTHR33333:SF40">
    <property type="entry name" value="(RAPE) HYPOTHETICAL PROTEIN"/>
    <property type="match status" value="1"/>
</dbReference>
<dbReference type="OrthoDB" id="1101575at2759"/>
<evidence type="ECO:0000313" key="3">
    <source>
        <dbReference type="EMBL" id="CAA7055346.1"/>
    </source>
</evidence>
<feature type="compositionally biased region" description="Basic and acidic residues" evidence="1">
    <location>
        <begin position="85"/>
        <end position="94"/>
    </location>
</feature>
<evidence type="ECO:0000256" key="1">
    <source>
        <dbReference type="SAM" id="MobiDB-lite"/>
    </source>
</evidence>
<sequence length="94" mass="10448">MSGTPRKDNKDEDSYFETATKVIGVVGAIGAAVSLFSWISSGSEEKRPEEKLMKAPGGGGRSIPRAPFEANPRDHFTNQRRLNKERKMGNYDQF</sequence>
<dbReference type="PANTHER" id="PTHR33333">
    <property type="entry name" value="ERYTHROCYTE MEMBRANE PROTEIN 1-LIKE"/>
    <property type="match status" value="1"/>
</dbReference>
<keyword evidence="2" id="KW-0472">Membrane</keyword>
<organism evidence="3 4">
    <name type="scientific">Microthlaspi erraticum</name>
    <dbReference type="NCBI Taxonomy" id="1685480"/>
    <lineage>
        <taxon>Eukaryota</taxon>
        <taxon>Viridiplantae</taxon>
        <taxon>Streptophyta</taxon>
        <taxon>Embryophyta</taxon>
        <taxon>Tracheophyta</taxon>
        <taxon>Spermatophyta</taxon>
        <taxon>Magnoliopsida</taxon>
        <taxon>eudicotyledons</taxon>
        <taxon>Gunneridae</taxon>
        <taxon>Pentapetalae</taxon>
        <taxon>rosids</taxon>
        <taxon>malvids</taxon>
        <taxon>Brassicales</taxon>
        <taxon>Brassicaceae</taxon>
        <taxon>Coluteocarpeae</taxon>
        <taxon>Microthlaspi</taxon>
    </lineage>
</organism>
<feature type="compositionally biased region" description="Basic and acidic residues" evidence="1">
    <location>
        <begin position="43"/>
        <end position="53"/>
    </location>
</feature>
<proteinExistence type="predicted"/>
<evidence type="ECO:0000313" key="4">
    <source>
        <dbReference type="Proteomes" id="UP000467841"/>
    </source>
</evidence>
<reference evidence="3" key="1">
    <citation type="submission" date="2020-01" db="EMBL/GenBank/DDBJ databases">
        <authorList>
            <person name="Mishra B."/>
        </authorList>
    </citation>
    <scope>NUCLEOTIDE SEQUENCE [LARGE SCALE GENOMIC DNA]</scope>
</reference>
<dbReference type="Proteomes" id="UP000467841">
    <property type="component" value="Unassembled WGS sequence"/>
</dbReference>
<keyword evidence="2" id="KW-0812">Transmembrane</keyword>
<accession>A0A6D2KSL1</accession>
<name>A0A6D2KSL1_9BRAS</name>
<evidence type="ECO:0000256" key="2">
    <source>
        <dbReference type="SAM" id="Phobius"/>
    </source>
</evidence>
<dbReference type="AlphaFoldDB" id="A0A6D2KSL1"/>
<protein>
    <submittedName>
        <fullName evidence="3">Uncharacterized protein</fullName>
    </submittedName>
</protein>